<protein>
    <submittedName>
        <fullName evidence="2">Uncharacterized protein</fullName>
    </submittedName>
</protein>
<proteinExistence type="predicted"/>
<feature type="region of interest" description="Disordered" evidence="1">
    <location>
        <begin position="1"/>
        <end position="53"/>
    </location>
</feature>
<dbReference type="Proteomes" id="UP000502331">
    <property type="component" value="Chromosome"/>
</dbReference>
<dbReference type="AlphaFoldDB" id="A0A6H0SJD6"/>
<keyword evidence="3" id="KW-1185">Reference proteome</keyword>
<accession>A0A6H0SJD6</accession>
<gene>
    <name evidence="2" type="ORF">D3791_10060</name>
</gene>
<dbReference type="EMBL" id="CP032549">
    <property type="protein sequence ID" value="QIV87434.1"/>
    <property type="molecule type" value="Genomic_DNA"/>
</dbReference>
<feature type="region of interest" description="Disordered" evidence="1">
    <location>
        <begin position="72"/>
        <end position="91"/>
    </location>
</feature>
<reference evidence="2 3" key="1">
    <citation type="submission" date="2018-09" db="EMBL/GenBank/DDBJ databases">
        <title>Glutamicibacter mishrai S5-52T (LMG 29155T = KCTC 39846T).</title>
        <authorList>
            <person name="Das S.K."/>
        </authorList>
    </citation>
    <scope>NUCLEOTIDE SEQUENCE [LARGE SCALE GENOMIC DNA]</scope>
    <source>
        <strain evidence="2 3">S5-52</strain>
    </source>
</reference>
<sequence>MEGQYLYGNSRKGRFPDGEPHSASWPARSSSAGIDGDPTTDDPPAVAGRSTGNSAGCQAHFDVLVACQTAAPSAGRQGSGSGFSRFRSGRDAAVVPNPGPAAANFTWRVWPMLVTLLKLQDPRPSSASAEPPSLTAT</sequence>
<evidence type="ECO:0000256" key="1">
    <source>
        <dbReference type="SAM" id="MobiDB-lite"/>
    </source>
</evidence>
<evidence type="ECO:0000313" key="2">
    <source>
        <dbReference type="EMBL" id="QIV87434.1"/>
    </source>
</evidence>
<name>A0A6H0SJD6_9MICC</name>
<organism evidence="2 3">
    <name type="scientific">Glutamicibacter mishrai</name>
    <dbReference type="NCBI Taxonomy" id="1775880"/>
    <lineage>
        <taxon>Bacteria</taxon>
        <taxon>Bacillati</taxon>
        <taxon>Actinomycetota</taxon>
        <taxon>Actinomycetes</taxon>
        <taxon>Micrococcales</taxon>
        <taxon>Micrococcaceae</taxon>
        <taxon>Glutamicibacter</taxon>
    </lineage>
</organism>
<evidence type="ECO:0000313" key="3">
    <source>
        <dbReference type="Proteomes" id="UP000502331"/>
    </source>
</evidence>
<feature type="compositionally biased region" description="Low complexity" evidence="1">
    <location>
        <begin position="82"/>
        <end position="91"/>
    </location>
</feature>